<organism evidence="5 6">
    <name type="scientific">Methylocystis bryophila</name>
    <dbReference type="NCBI Taxonomy" id="655015"/>
    <lineage>
        <taxon>Bacteria</taxon>
        <taxon>Pseudomonadati</taxon>
        <taxon>Pseudomonadota</taxon>
        <taxon>Alphaproteobacteria</taxon>
        <taxon>Hyphomicrobiales</taxon>
        <taxon>Methylocystaceae</taxon>
        <taxon>Methylocystis</taxon>
    </lineage>
</organism>
<dbReference type="GO" id="GO:0003677">
    <property type="term" value="F:DNA binding"/>
    <property type="evidence" value="ECO:0007669"/>
    <property type="project" value="UniProtKB-KW"/>
</dbReference>
<dbReference type="PANTHER" id="PTHR33204">
    <property type="entry name" value="TRANSCRIPTIONAL REGULATOR, MARR FAMILY"/>
    <property type="match status" value="1"/>
</dbReference>
<keyword evidence="1" id="KW-0805">Transcription regulation</keyword>
<feature type="domain" description="HTH hxlR-type" evidence="4">
    <location>
        <begin position="12"/>
        <end position="110"/>
    </location>
</feature>
<gene>
    <name evidence="5" type="ORF">B1812_20855</name>
</gene>
<dbReference type="InterPro" id="IPR002577">
    <property type="entry name" value="HTH_HxlR"/>
</dbReference>
<proteinExistence type="predicted"/>
<keyword evidence="2" id="KW-0238">DNA-binding</keyword>
<dbReference type="OrthoDB" id="9800350at2"/>
<dbReference type="Gene3D" id="1.10.10.10">
    <property type="entry name" value="Winged helix-like DNA-binding domain superfamily/Winged helix DNA-binding domain"/>
    <property type="match status" value="1"/>
</dbReference>
<dbReference type="PROSITE" id="PS51118">
    <property type="entry name" value="HTH_HXLR"/>
    <property type="match status" value="1"/>
</dbReference>
<dbReference type="KEGG" id="mbry:B1812_20855"/>
<evidence type="ECO:0000313" key="5">
    <source>
        <dbReference type="EMBL" id="ARN83121.1"/>
    </source>
</evidence>
<dbReference type="RefSeq" id="WP_085773273.1">
    <property type="nucleotide sequence ID" value="NZ_AP027149.1"/>
</dbReference>
<reference evidence="5 6" key="1">
    <citation type="submission" date="2017-02" db="EMBL/GenBank/DDBJ databases">
        <authorList>
            <person name="Peterson S.W."/>
        </authorList>
    </citation>
    <scope>NUCLEOTIDE SEQUENCE [LARGE SCALE GENOMIC DNA]</scope>
    <source>
        <strain evidence="5 6">S285</strain>
    </source>
</reference>
<dbReference type="PANTHER" id="PTHR33204:SF29">
    <property type="entry name" value="TRANSCRIPTIONAL REGULATOR"/>
    <property type="match status" value="1"/>
</dbReference>
<evidence type="ECO:0000256" key="1">
    <source>
        <dbReference type="ARBA" id="ARBA00023015"/>
    </source>
</evidence>
<dbReference type="AlphaFoldDB" id="A0A1W6MZW4"/>
<keyword evidence="3" id="KW-0804">Transcription</keyword>
<dbReference type="Proteomes" id="UP000193978">
    <property type="component" value="Chromosome"/>
</dbReference>
<sequence length="117" mass="13348">MRHSRYDANPGCSVEAALEVIGGKWKGVLIYHLLGDTLRFGELSRRLPGVTQRMLTQQLRELESDGVIERKVYAQAPPRVDYSLTEFGRTLGPLFLLMRDWGDAYLARRDIPRAEDT</sequence>
<dbReference type="InterPro" id="IPR036390">
    <property type="entry name" value="WH_DNA-bd_sf"/>
</dbReference>
<dbReference type="EMBL" id="CP019948">
    <property type="protein sequence ID" value="ARN83121.1"/>
    <property type="molecule type" value="Genomic_DNA"/>
</dbReference>
<protein>
    <submittedName>
        <fullName evidence="5">Transcriptional regulator</fullName>
    </submittedName>
</protein>
<evidence type="ECO:0000256" key="3">
    <source>
        <dbReference type="ARBA" id="ARBA00023163"/>
    </source>
</evidence>
<name>A0A1W6MZW4_9HYPH</name>
<dbReference type="STRING" id="655015.B1812_20855"/>
<dbReference type="InterPro" id="IPR036388">
    <property type="entry name" value="WH-like_DNA-bd_sf"/>
</dbReference>
<accession>A0A1W6MZW4</accession>
<dbReference type="Pfam" id="PF01638">
    <property type="entry name" value="HxlR"/>
    <property type="match status" value="1"/>
</dbReference>
<evidence type="ECO:0000313" key="6">
    <source>
        <dbReference type="Proteomes" id="UP000193978"/>
    </source>
</evidence>
<keyword evidence="6" id="KW-1185">Reference proteome</keyword>
<evidence type="ECO:0000256" key="2">
    <source>
        <dbReference type="ARBA" id="ARBA00023125"/>
    </source>
</evidence>
<dbReference type="SUPFAM" id="SSF46785">
    <property type="entry name" value="Winged helix' DNA-binding domain"/>
    <property type="match status" value="1"/>
</dbReference>
<evidence type="ECO:0000259" key="4">
    <source>
        <dbReference type="PROSITE" id="PS51118"/>
    </source>
</evidence>